<dbReference type="AlphaFoldDB" id="A0A225W1Y9"/>
<gene>
    <name evidence="1" type="ORF">PHMEG_00015241</name>
</gene>
<reference evidence="2" key="1">
    <citation type="submission" date="2017-03" db="EMBL/GenBank/DDBJ databases">
        <title>Phytopthora megakarya and P. palmivora, two closely related causual agents of cacao black pod achieved similar genome size and gene model numbers by different mechanisms.</title>
        <authorList>
            <person name="Ali S."/>
            <person name="Shao J."/>
            <person name="Larry D.J."/>
            <person name="Kronmiller B."/>
            <person name="Shen D."/>
            <person name="Strem M.D."/>
            <person name="Melnick R.L."/>
            <person name="Guiltinan M.J."/>
            <person name="Tyler B.M."/>
            <person name="Meinhardt L.W."/>
            <person name="Bailey B.A."/>
        </authorList>
    </citation>
    <scope>NUCLEOTIDE SEQUENCE [LARGE SCALE GENOMIC DNA]</scope>
    <source>
        <strain evidence="2">zdho120</strain>
    </source>
</reference>
<dbReference type="EMBL" id="NBNE01002051">
    <property type="protein sequence ID" value="OWZ11696.1"/>
    <property type="molecule type" value="Genomic_DNA"/>
</dbReference>
<evidence type="ECO:0000313" key="1">
    <source>
        <dbReference type="EMBL" id="OWZ11696.1"/>
    </source>
</evidence>
<comment type="caution">
    <text evidence="1">The sequence shown here is derived from an EMBL/GenBank/DDBJ whole genome shotgun (WGS) entry which is preliminary data.</text>
</comment>
<dbReference type="Proteomes" id="UP000198211">
    <property type="component" value="Unassembled WGS sequence"/>
</dbReference>
<proteinExistence type="predicted"/>
<accession>A0A225W1Y9</accession>
<keyword evidence="2" id="KW-1185">Reference proteome</keyword>
<sequence>MVSPTSISQVTSVHPWPCQLHQRVAPRTTTSSTLFMASVRSIKSVSQTHASSLSLRRQGQKRRSCEPRARVRLTVLFENKFQGSALGHIQSDDSRWWTNYCESLKAIDYQSHL</sequence>
<organism evidence="1 2">
    <name type="scientific">Phytophthora megakarya</name>
    <dbReference type="NCBI Taxonomy" id="4795"/>
    <lineage>
        <taxon>Eukaryota</taxon>
        <taxon>Sar</taxon>
        <taxon>Stramenopiles</taxon>
        <taxon>Oomycota</taxon>
        <taxon>Peronosporomycetes</taxon>
        <taxon>Peronosporales</taxon>
        <taxon>Peronosporaceae</taxon>
        <taxon>Phytophthora</taxon>
    </lineage>
</organism>
<evidence type="ECO:0000313" key="2">
    <source>
        <dbReference type="Proteomes" id="UP000198211"/>
    </source>
</evidence>
<dbReference type="STRING" id="4795.A0A225W1Y9"/>
<name>A0A225W1Y9_9STRA</name>
<protein>
    <submittedName>
        <fullName evidence="1">Uncharacterized protein</fullName>
    </submittedName>
</protein>